<dbReference type="AlphaFoldDB" id="A0A367K7C6"/>
<feature type="domain" description="Glycosyl transferase 48" evidence="2">
    <location>
        <begin position="1"/>
        <end position="680"/>
    </location>
</feature>
<feature type="transmembrane region" description="Helical" evidence="1">
    <location>
        <begin position="692"/>
        <end position="713"/>
    </location>
</feature>
<dbReference type="EMBL" id="PJQM01002114">
    <property type="protein sequence ID" value="RCH98039.1"/>
    <property type="molecule type" value="Genomic_DNA"/>
</dbReference>
<dbReference type="GO" id="GO:0000148">
    <property type="term" value="C:1,3-beta-D-glucan synthase complex"/>
    <property type="evidence" value="ECO:0007669"/>
    <property type="project" value="InterPro"/>
</dbReference>
<sequence length="888" mass="100374">AQTLYRTVSGFMNYRKAIKLLYRVENPESSSHYGQDKEALENDLDRLAHRKFKFLVAMQRYAKFSPSEAEDAEFLFKAFPELQVAYVDEEAATEPEGETVFYSCLIDGTCPLNENGKRVPRFRVRLPGNPILGDGKSDNQNHAIIFYRGEFLQLIDANQDNYLEECLKIRNVLGEFETLEPCNISPYAASYPKSNRSPVAIVGAREYIFSENVGVLGDVAAGKEQTFGTLTQRIMAKIGGKLHYGHPDFLNAIFMTTRGGVSKAQKGLHLNEDIYAGMNAFTRGGRIKHTEYFQCGKGRDLGFGSILNFTTKIGTGMGEQMLSREYYYIGTQLPLDRFLTFYYAHPGFHINNIFIMMSVQMFMLAILFISAMGATLTICEYNADAPPDAPLIPEGCYNLVPIFDWVKRCILSIFVVFFAAFLPLFLQELTERGFLRSLARMGRHFTSLSPLFEIFVTQIYTYSVLENLVFGGARYIGTGRGFATSRIPFSTLYSRFTGPSIYVGARNLMIMLFASVAYWIPHLIYFWFTVVALIVSPFVFNPNQFSPIEFLVDYREFIHWLSRGNSKTHRDSWISHVRSTRARITGYKRSKPTSGTNSIGDMPRAGLGAIFVSEVILPFLYALLCTIPYTFVKSFDDEDPTLPATGPSPLIRIGVMALAPLLINMVGLAIFFGVSVGLGSVLSLWVTKFGSTIAALAHAWSVIGLIVIFEALFFLEHWKLTHVLLGVVAMVAIQRFVLKVLTVLCLTREFKQDESNRGWWTGKWYGRGLGWHALSQPAREFVCKMIEMTEFATDFLLGHLILFFLSLFILIPYINTAHSLMLFWLKPSKQIRAHIWTAKQRQQRKRIAILYGIMFYSLFLLFIGLVVAPAILGPSLLSDLINVKNLPI</sequence>
<evidence type="ECO:0000313" key="3">
    <source>
        <dbReference type="EMBL" id="RCH98039.1"/>
    </source>
</evidence>
<evidence type="ECO:0000259" key="2">
    <source>
        <dbReference type="Pfam" id="PF02364"/>
    </source>
</evidence>
<feature type="transmembrane region" description="Helical" evidence="1">
    <location>
        <begin position="846"/>
        <end position="872"/>
    </location>
</feature>
<feature type="transmembrane region" description="Helical" evidence="1">
    <location>
        <begin position="607"/>
        <end position="632"/>
    </location>
</feature>
<gene>
    <name evidence="3" type="primary">FKS1_1</name>
    <name evidence="3" type="ORF">CU098_003093</name>
</gene>
<dbReference type="Pfam" id="PF02364">
    <property type="entry name" value="Glucan_synthase"/>
    <property type="match status" value="1"/>
</dbReference>
<dbReference type="InterPro" id="IPR003440">
    <property type="entry name" value="Glyco_trans_48_dom"/>
</dbReference>
<feature type="transmembrane region" description="Helical" evidence="1">
    <location>
        <begin position="720"/>
        <end position="738"/>
    </location>
</feature>
<dbReference type="GO" id="GO:0006075">
    <property type="term" value="P:(1-&gt;3)-beta-D-glucan biosynthetic process"/>
    <property type="evidence" value="ECO:0007669"/>
    <property type="project" value="InterPro"/>
</dbReference>
<feature type="transmembrane region" description="Helical" evidence="1">
    <location>
        <begin position="800"/>
        <end position="825"/>
    </location>
</feature>
<feature type="transmembrane region" description="Helical" evidence="1">
    <location>
        <begin position="353"/>
        <end position="378"/>
    </location>
</feature>
<dbReference type="Proteomes" id="UP000253551">
    <property type="component" value="Unassembled WGS sequence"/>
</dbReference>
<keyword evidence="1" id="KW-1133">Transmembrane helix</keyword>
<feature type="transmembrane region" description="Helical" evidence="1">
    <location>
        <begin position="516"/>
        <end position="540"/>
    </location>
</feature>
<dbReference type="GO" id="GO:0051278">
    <property type="term" value="P:fungal-type cell wall polysaccharide biosynthetic process"/>
    <property type="evidence" value="ECO:0007669"/>
    <property type="project" value="TreeGrafter"/>
</dbReference>
<feature type="non-terminal residue" evidence="3">
    <location>
        <position position="1"/>
    </location>
</feature>
<dbReference type="PANTHER" id="PTHR12741">
    <property type="entry name" value="LYST-INTERACTING PROTEIN LIP5 DOPAMINE RESPONSIVE PROTEIN DRG-1"/>
    <property type="match status" value="1"/>
</dbReference>
<dbReference type="GO" id="GO:0005886">
    <property type="term" value="C:plasma membrane"/>
    <property type="evidence" value="ECO:0007669"/>
    <property type="project" value="TreeGrafter"/>
</dbReference>
<protein>
    <submittedName>
        <fullName evidence="3">1,3-beta-D-glucan synthase</fullName>
    </submittedName>
</protein>
<keyword evidence="1" id="KW-0472">Membrane</keyword>
<organism evidence="3 4">
    <name type="scientific">Rhizopus stolonifer</name>
    <name type="common">Rhizopus nigricans</name>
    <dbReference type="NCBI Taxonomy" id="4846"/>
    <lineage>
        <taxon>Eukaryota</taxon>
        <taxon>Fungi</taxon>
        <taxon>Fungi incertae sedis</taxon>
        <taxon>Mucoromycota</taxon>
        <taxon>Mucoromycotina</taxon>
        <taxon>Mucoromycetes</taxon>
        <taxon>Mucorales</taxon>
        <taxon>Mucorineae</taxon>
        <taxon>Rhizopodaceae</taxon>
        <taxon>Rhizopus</taxon>
    </lineage>
</organism>
<proteinExistence type="predicted"/>
<evidence type="ECO:0000256" key="1">
    <source>
        <dbReference type="SAM" id="Phobius"/>
    </source>
</evidence>
<feature type="transmembrane region" description="Helical" evidence="1">
    <location>
        <begin position="653"/>
        <end position="686"/>
    </location>
</feature>
<accession>A0A367K7C6</accession>
<evidence type="ECO:0000313" key="4">
    <source>
        <dbReference type="Proteomes" id="UP000253551"/>
    </source>
</evidence>
<keyword evidence="4" id="KW-1185">Reference proteome</keyword>
<feature type="transmembrane region" description="Helical" evidence="1">
    <location>
        <begin position="405"/>
        <end position="426"/>
    </location>
</feature>
<dbReference type="PANTHER" id="PTHR12741:SF48">
    <property type="entry name" value="1,3-BETA-GLUCAN SYNTHASE COMPONENT FKS1-RELATED"/>
    <property type="match status" value="1"/>
</dbReference>
<dbReference type="OrthoDB" id="1880850at2759"/>
<comment type="caution">
    <text evidence="3">The sequence shown here is derived from an EMBL/GenBank/DDBJ whole genome shotgun (WGS) entry which is preliminary data.</text>
</comment>
<keyword evidence="1" id="KW-0812">Transmembrane</keyword>
<dbReference type="STRING" id="4846.A0A367K7C6"/>
<name>A0A367K7C6_RHIST</name>
<dbReference type="GO" id="GO:0003843">
    <property type="term" value="F:1,3-beta-D-glucan synthase activity"/>
    <property type="evidence" value="ECO:0007669"/>
    <property type="project" value="InterPro"/>
</dbReference>
<reference evidence="3 4" key="1">
    <citation type="journal article" date="2018" name="G3 (Bethesda)">
        <title>Phylogenetic and Phylogenomic Definition of Rhizopus Species.</title>
        <authorList>
            <person name="Gryganskyi A.P."/>
            <person name="Golan J."/>
            <person name="Dolatabadi S."/>
            <person name="Mondo S."/>
            <person name="Robb S."/>
            <person name="Idnurm A."/>
            <person name="Muszewska A."/>
            <person name="Steczkiewicz K."/>
            <person name="Masonjones S."/>
            <person name="Liao H.L."/>
            <person name="Gajdeczka M.T."/>
            <person name="Anike F."/>
            <person name="Vuek A."/>
            <person name="Anishchenko I.M."/>
            <person name="Voigt K."/>
            <person name="de Hoog G.S."/>
            <person name="Smith M.E."/>
            <person name="Heitman J."/>
            <person name="Vilgalys R."/>
            <person name="Stajich J.E."/>
        </authorList>
    </citation>
    <scope>NUCLEOTIDE SEQUENCE [LARGE SCALE GENOMIC DNA]</scope>
    <source>
        <strain evidence="3 4">LSU 92-RS-03</strain>
    </source>
</reference>